<dbReference type="GO" id="GO:0016020">
    <property type="term" value="C:membrane"/>
    <property type="evidence" value="ECO:0007669"/>
    <property type="project" value="InterPro"/>
</dbReference>
<accession>A0A1Z9YVF1</accession>
<name>A0A1Z9YVF1_9GAMM</name>
<reference evidence="3 4" key="1">
    <citation type="submission" date="2017-05" db="EMBL/GenBank/DDBJ databases">
        <title>Acinetobacter populi ANC 5415 (= PBJ7), whole genome shotgun sequencing project.</title>
        <authorList>
            <person name="Nemec A."/>
            <person name="Radolfova-Krizova L."/>
        </authorList>
    </citation>
    <scope>NUCLEOTIDE SEQUENCE [LARGE SCALE GENOMIC DNA]</scope>
    <source>
        <strain evidence="3 4">PBJ7</strain>
    </source>
</reference>
<dbReference type="InterPro" id="IPR052932">
    <property type="entry name" value="OprB_Porin"/>
</dbReference>
<evidence type="ECO:0000256" key="2">
    <source>
        <dbReference type="RuleBase" id="RU363072"/>
    </source>
</evidence>
<dbReference type="EMBL" id="NEXX01000005">
    <property type="protein sequence ID" value="OUY06184.1"/>
    <property type="molecule type" value="Genomic_DNA"/>
</dbReference>
<dbReference type="OrthoDB" id="545475at2"/>
<organism evidence="3 4">
    <name type="scientific">Acinetobacter populi</name>
    <dbReference type="NCBI Taxonomy" id="1582270"/>
    <lineage>
        <taxon>Bacteria</taxon>
        <taxon>Pseudomonadati</taxon>
        <taxon>Pseudomonadota</taxon>
        <taxon>Gammaproteobacteria</taxon>
        <taxon>Moraxellales</taxon>
        <taxon>Moraxellaceae</taxon>
        <taxon>Acinetobacter</taxon>
    </lineage>
</organism>
<dbReference type="GO" id="GO:0015288">
    <property type="term" value="F:porin activity"/>
    <property type="evidence" value="ECO:0007669"/>
    <property type="project" value="InterPro"/>
</dbReference>
<dbReference type="InterPro" id="IPR038673">
    <property type="entry name" value="OprB_sf"/>
</dbReference>
<dbReference type="PANTHER" id="PTHR37944:SF1">
    <property type="entry name" value="PORIN B"/>
    <property type="match status" value="1"/>
</dbReference>
<evidence type="ECO:0000313" key="4">
    <source>
        <dbReference type="Proteomes" id="UP000196536"/>
    </source>
</evidence>
<feature type="signal peptide" evidence="2">
    <location>
        <begin position="1"/>
        <end position="23"/>
    </location>
</feature>
<keyword evidence="4" id="KW-1185">Reference proteome</keyword>
<proteinExistence type="inferred from homology"/>
<gene>
    <name evidence="3" type="ORF">CAP51_12930</name>
</gene>
<sequence length="411" mass="45870">MGKHIFTGSMLVLTLSATTSIFANQAFDAQSLWMLGDWSGKRSALVEQGYDFSIAYSGQAATLLDTSVDSDKDAAYADQWNFSGSFDLAKILNWDNTQAYINITKRDGNQIENKSNALSTHISQVQEVYGRGQTWRLTDMWIKKTFMNNQLDVKLGRFGQSEDFASFDCEFQNLALCGGQIGHWSGDQWFNGPVSQWAARVKWNFSPELAAQIGAYEVNPENLKRSKGFNLSTDGSKGAIIPVELIWTPTLTPQHLPGEYRIGYYYSTVDTDNVQTGYSENEHKYGVWISAKQQLTTHVNDANRGLSIMGQIALYDNKTSIFQDAENIALVYKGLADNRPKDEIGLGISRIAVDSDLAPELDNELNAELYYGVQATNWLKIRPNLQYVKNIGANSESGNAWVAGVKFNMNF</sequence>
<dbReference type="InterPro" id="IPR007049">
    <property type="entry name" value="Carb-sel_porin_OprB"/>
</dbReference>
<evidence type="ECO:0000256" key="1">
    <source>
        <dbReference type="ARBA" id="ARBA00008769"/>
    </source>
</evidence>
<comment type="similarity">
    <text evidence="1 2">Belongs to the OprB family.</text>
</comment>
<dbReference type="Pfam" id="PF04966">
    <property type="entry name" value="OprB"/>
    <property type="match status" value="1"/>
</dbReference>
<comment type="caution">
    <text evidence="3">The sequence shown here is derived from an EMBL/GenBank/DDBJ whole genome shotgun (WGS) entry which is preliminary data.</text>
</comment>
<dbReference type="Proteomes" id="UP000196536">
    <property type="component" value="Unassembled WGS sequence"/>
</dbReference>
<dbReference type="Gene3D" id="2.40.160.180">
    <property type="entry name" value="Carbohydrate-selective porin OprB"/>
    <property type="match status" value="1"/>
</dbReference>
<dbReference type="RefSeq" id="WP_087621196.1">
    <property type="nucleotide sequence ID" value="NZ_NEXX01000005.1"/>
</dbReference>
<feature type="chain" id="PRO_5011827987" evidence="2">
    <location>
        <begin position="24"/>
        <end position="411"/>
    </location>
</feature>
<keyword evidence="2" id="KW-0732">Signal</keyword>
<protein>
    <submittedName>
        <fullName evidence="3">Carbohydrate porin</fullName>
    </submittedName>
</protein>
<dbReference type="AlphaFoldDB" id="A0A1Z9YVF1"/>
<dbReference type="GO" id="GO:0008643">
    <property type="term" value="P:carbohydrate transport"/>
    <property type="evidence" value="ECO:0007669"/>
    <property type="project" value="InterPro"/>
</dbReference>
<evidence type="ECO:0000313" key="3">
    <source>
        <dbReference type="EMBL" id="OUY06184.1"/>
    </source>
</evidence>
<dbReference type="PANTHER" id="PTHR37944">
    <property type="entry name" value="PORIN B"/>
    <property type="match status" value="1"/>
</dbReference>